<feature type="region of interest" description="Disordered" evidence="1">
    <location>
        <begin position="1"/>
        <end position="38"/>
    </location>
</feature>
<reference evidence="3" key="1">
    <citation type="submission" date="2021-02" db="EMBL/GenBank/DDBJ databases">
        <authorList>
            <person name="Nowell W R."/>
        </authorList>
    </citation>
    <scope>NUCLEOTIDE SEQUENCE</scope>
</reference>
<dbReference type="EMBL" id="CAJOBJ010061308">
    <property type="protein sequence ID" value="CAF4418964.1"/>
    <property type="molecule type" value="Genomic_DNA"/>
</dbReference>
<evidence type="ECO:0000313" key="4">
    <source>
        <dbReference type="Proteomes" id="UP000681720"/>
    </source>
</evidence>
<sequence length="92" mass="10106">KRITAPNTAEPTTPPGSLSTDELSTTPSSPPPPPTAAMNNFVDARTEILNDNIELFNSFVQSLFPILYEVYNTSAGPAIKHRCLQTILRMIY</sequence>
<protein>
    <submittedName>
        <fullName evidence="3">Uncharacterized protein</fullName>
    </submittedName>
</protein>
<proteinExistence type="predicted"/>
<feature type="non-terminal residue" evidence="3">
    <location>
        <position position="1"/>
    </location>
</feature>
<comment type="caution">
    <text evidence="3">The sequence shown here is derived from an EMBL/GenBank/DDBJ whole genome shotgun (WGS) entry which is preliminary data.</text>
</comment>
<feature type="non-terminal residue" evidence="3">
    <location>
        <position position="92"/>
    </location>
</feature>
<evidence type="ECO:0000313" key="2">
    <source>
        <dbReference type="EMBL" id="CAF4293826.1"/>
    </source>
</evidence>
<dbReference type="Proteomes" id="UP000681720">
    <property type="component" value="Unassembled WGS sequence"/>
</dbReference>
<gene>
    <name evidence="2" type="ORF">BYL167_LOCUS27205</name>
    <name evidence="3" type="ORF">GIL414_LOCUS30988</name>
</gene>
<organism evidence="3 4">
    <name type="scientific">Rotaria magnacalcarata</name>
    <dbReference type="NCBI Taxonomy" id="392030"/>
    <lineage>
        <taxon>Eukaryota</taxon>
        <taxon>Metazoa</taxon>
        <taxon>Spiralia</taxon>
        <taxon>Gnathifera</taxon>
        <taxon>Rotifera</taxon>
        <taxon>Eurotatoria</taxon>
        <taxon>Bdelloidea</taxon>
        <taxon>Philodinida</taxon>
        <taxon>Philodinidae</taxon>
        <taxon>Rotaria</taxon>
    </lineage>
</organism>
<dbReference type="AlphaFoldDB" id="A0A8S2VV41"/>
<name>A0A8S2VV41_9BILA</name>
<feature type="compositionally biased region" description="Low complexity" evidence="1">
    <location>
        <begin position="1"/>
        <end position="11"/>
    </location>
</feature>
<accession>A0A8S2VV41</accession>
<dbReference type="EMBL" id="CAJOBH010034198">
    <property type="protein sequence ID" value="CAF4293826.1"/>
    <property type="molecule type" value="Genomic_DNA"/>
</dbReference>
<dbReference type="Proteomes" id="UP000681967">
    <property type="component" value="Unassembled WGS sequence"/>
</dbReference>
<evidence type="ECO:0000313" key="3">
    <source>
        <dbReference type="EMBL" id="CAF4418964.1"/>
    </source>
</evidence>
<evidence type="ECO:0000256" key="1">
    <source>
        <dbReference type="SAM" id="MobiDB-lite"/>
    </source>
</evidence>